<gene>
    <name evidence="15" type="ORF">P8C59_005130</name>
</gene>
<dbReference type="Gene3D" id="1.10.10.390">
    <property type="match status" value="1"/>
</dbReference>
<dbReference type="Pfam" id="PF10394">
    <property type="entry name" value="Hat1_N"/>
    <property type="match status" value="1"/>
</dbReference>
<evidence type="ECO:0000256" key="10">
    <source>
        <dbReference type="PIRSR" id="PIRSR038084-1"/>
    </source>
</evidence>
<evidence type="ECO:0000256" key="4">
    <source>
        <dbReference type="ARBA" id="ARBA00021268"/>
    </source>
</evidence>
<dbReference type="Gene3D" id="3.40.630.30">
    <property type="match status" value="1"/>
</dbReference>
<evidence type="ECO:0000256" key="6">
    <source>
        <dbReference type="ARBA" id="ARBA00023242"/>
    </source>
</evidence>
<dbReference type="GO" id="GO:0005634">
    <property type="term" value="C:nucleus"/>
    <property type="evidence" value="ECO:0007669"/>
    <property type="project" value="UniProtKB-SubCell"/>
</dbReference>
<dbReference type="InterPro" id="IPR019467">
    <property type="entry name" value="Hat1_N"/>
</dbReference>
<dbReference type="Gene3D" id="3.90.360.10">
    <property type="entry name" value="Histone acetyl transferase 1 (HAT1), N-terminal domain"/>
    <property type="match status" value="1"/>
</dbReference>
<feature type="region of interest" description="Interaction with histone H4 N-terminus" evidence="11">
    <location>
        <begin position="204"/>
        <end position="206"/>
    </location>
</feature>
<accession>A0AAD9ME67</accession>
<name>A0AAD9ME67_9PEZI</name>
<evidence type="ECO:0000256" key="8">
    <source>
        <dbReference type="ARBA" id="ARBA00048017"/>
    </source>
</evidence>
<evidence type="ECO:0000313" key="15">
    <source>
        <dbReference type="EMBL" id="KAK2070653.1"/>
    </source>
</evidence>
<dbReference type="GO" id="GO:0005737">
    <property type="term" value="C:cytoplasm"/>
    <property type="evidence" value="ECO:0007669"/>
    <property type="project" value="UniProtKB-SubCell"/>
</dbReference>
<dbReference type="GO" id="GO:0000781">
    <property type="term" value="C:chromosome, telomeric region"/>
    <property type="evidence" value="ECO:0007669"/>
    <property type="project" value="GOC"/>
</dbReference>
<comment type="subunit">
    <text evidence="9">Component of the HAT-B complex composed of at least HAT1 and HAT2. The HAT-B complex binds to histone H4 tail.</text>
</comment>
<evidence type="ECO:0000256" key="12">
    <source>
        <dbReference type="PIRSR" id="PIRSR038084-3"/>
    </source>
</evidence>
<dbReference type="SUPFAM" id="SSF55729">
    <property type="entry name" value="Acyl-CoA N-acyltransferases (Nat)"/>
    <property type="match status" value="1"/>
</dbReference>
<keyword evidence="5 9" id="KW-0808">Transferase</keyword>
<evidence type="ECO:0000256" key="3">
    <source>
        <dbReference type="ARBA" id="ARBA00013184"/>
    </source>
</evidence>
<keyword evidence="6 9" id="KW-0539">Nucleus</keyword>
<evidence type="ECO:0000256" key="11">
    <source>
        <dbReference type="PIRSR" id="PIRSR038084-2"/>
    </source>
</evidence>
<protein>
    <recommendedName>
        <fullName evidence="4 9">Histone acetyltransferase type B catalytic subunit</fullName>
        <ecNumber evidence="3 9">2.3.1.48</ecNumber>
    </recommendedName>
</protein>
<reference evidence="15" key="1">
    <citation type="journal article" date="2023" name="Mol. Plant Microbe Interact.">
        <title>Elucidating the Obligate Nature and Biological Capacity of an Invasive Fungal Corn Pathogen.</title>
        <authorList>
            <person name="MacCready J.S."/>
            <person name="Roggenkamp E.M."/>
            <person name="Gdanetz K."/>
            <person name="Chilvers M.I."/>
        </authorList>
    </citation>
    <scope>NUCLEOTIDE SEQUENCE</scope>
    <source>
        <strain evidence="15">PM02</strain>
    </source>
</reference>
<organism evidence="15 16">
    <name type="scientific">Phyllachora maydis</name>
    <dbReference type="NCBI Taxonomy" id="1825666"/>
    <lineage>
        <taxon>Eukaryota</taxon>
        <taxon>Fungi</taxon>
        <taxon>Dikarya</taxon>
        <taxon>Ascomycota</taxon>
        <taxon>Pezizomycotina</taxon>
        <taxon>Sordariomycetes</taxon>
        <taxon>Sordariomycetidae</taxon>
        <taxon>Phyllachorales</taxon>
        <taxon>Phyllachoraceae</taxon>
        <taxon>Phyllachora</taxon>
    </lineage>
</organism>
<dbReference type="GO" id="GO:0042393">
    <property type="term" value="F:histone binding"/>
    <property type="evidence" value="ECO:0007669"/>
    <property type="project" value="InterPro"/>
</dbReference>
<keyword evidence="16" id="KW-1185">Reference proteome</keyword>
<dbReference type="InterPro" id="IPR037113">
    <property type="entry name" value="Hat1_N_sf"/>
</dbReference>
<sequence>MENDGDWIADANSAVTISLVASSEAGLQAIESFSPAYTYPIFGDAQEIFGYKDLKISLQYHARDMRPCVSVTYGKKFKAIGETKPTDIEGTLKGFLPSVAFQKSAEFKTMISQRSDNWKPPGDLVGSVNNKDQTYEVWRSSLTSPIAKQLLQRVQILVPFFIEGGSCIEEEELDSRWDIFFFYQNEPGEDGEPSYIFAGYSTVYRFFFLLKNESQAASKDPDSLLGADFDPSTLPCRSRISQFLVLPPFQGQGLGPKFYNVIYNTFLNHAPTMEITVEDPNENFDDLRDIADLRFLREKADFTSLKINTDLKFDGKNRKVPADLVDRRAWETVRRKYKIAPRQFARVVELFLMSQLPSTIRAVFPSQCTNAQKPTKEDQHQYRLWKLLVKERIYRKNKDTLGQLELHERIAKLEETLSSVEFDYARLLEKDARDDSEPSSNGHGKRKLDDSEDALTGNDRCLTDSAGDGPSDTPLFQY</sequence>
<feature type="region of interest" description="Disordered" evidence="13">
    <location>
        <begin position="431"/>
        <end position="478"/>
    </location>
</feature>
<evidence type="ECO:0000256" key="2">
    <source>
        <dbReference type="ARBA" id="ARBA00010543"/>
    </source>
</evidence>
<dbReference type="GO" id="GO:0031509">
    <property type="term" value="P:subtelomeric heterochromatin formation"/>
    <property type="evidence" value="ECO:0007669"/>
    <property type="project" value="InterPro"/>
</dbReference>
<dbReference type="PIRSF" id="PIRSF038084">
    <property type="entry name" value="HAT-B_cat"/>
    <property type="match status" value="1"/>
</dbReference>
<dbReference type="Proteomes" id="UP001217918">
    <property type="component" value="Unassembled WGS sequence"/>
</dbReference>
<feature type="active site" description="Proton donor/acceptor" evidence="10">
    <location>
        <position position="278"/>
    </location>
</feature>
<dbReference type="EMBL" id="JAQQPM010000004">
    <property type="protein sequence ID" value="KAK2070653.1"/>
    <property type="molecule type" value="Genomic_DNA"/>
</dbReference>
<dbReference type="InterPro" id="IPR013523">
    <property type="entry name" value="Hist_AcTrfase_HAT1_C"/>
</dbReference>
<comment type="subcellular location">
    <subcellularLocation>
        <location evidence="9">Cytoplasm</location>
    </subcellularLocation>
    <subcellularLocation>
        <location evidence="1 9">Nucleus</location>
    </subcellularLocation>
</comment>
<dbReference type="EC" id="2.3.1.48" evidence="3 9"/>
<evidence type="ECO:0000256" key="5">
    <source>
        <dbReference type="ARBA" id="ARBA00022679"/>
    </source>
</evidence>
<feature type="binding site" evidence="11">
    <location>
        <position position="281"/>
    </location>
    <ligand>
        <name>acetyl-CoA</name>
        <dbReference type="ChEBI" id="CHEBI:57288"/>
    </ligand>
</feature>
<evidence type="ECO:0000256" key="7">
    <source>
        <dbReference type="ARBA" id="ARBA00023315"/>
    </source>
</evidence>
<dbReference type="InterPro" id="IPR016181">
    <property type="entry name" value="Acyl_CoA_acyltransferase"/>
</dbReference>
<feature type="domain" description="Histone acetyl transferase HAT1 N-terminal" evidence="14">
    <location>
        <begin position="7"/>
        <end position="163"/>
    </location>
</feature>
<dbReference type="Pfam" id="PF21184">
    <property type="entry name" value="HAT1_C_fung"/>
    <property type="match status" value="1"/>
</dbReference>
<comment type="catalytic activity">
    <reaction evidence="8 9">
        <text>L-lysyl-[protein] + acetyl-CoA = N(6)-acetyl-L-lysyl-[protein] + CoA + H(+)</text>
        <dbReference type="Rhea" id="RHEA:45948"/>
        <dbReference type="Rhea" id="RHEA-COMP:9752"/>
        <dbReference type="Rhea" id="RHEA-COMP:10731"/>
        <dbReference type="ChEBI" id="CHEBI:15378"/>
        <dbReference type="ChEBI" id="CHEBI:29969"/>
        <dbReference type="ChEBI" id="CHEBI:57287"/>
        <dbReference type="ChEBI" id="CHEBI:57288"/>
        <dbReference type="ChEBI" id="CHEBI:61930"/>
        <dbReference type="EC" id="2.3.1.48"/>
    </reaction>
</comment>
<evidence type="ECO:0000256" key="1">
    <source>
        <dbReference type="ARBA" id="ARBA00004123"/>
    </source>
</evidence>
<comment type="caution">
    <text evidence="15">The sequence shown here is derived from an EMBL/GenBank/DDBJ whole genome shotgun (WGS) entry which is preliminary data.</text>
</comment>
<evidence type="ECO:0000256" key="13">
    <source>
        <dbReference type="SAM" id="MobiDB-lite"/>
    </source>
</evidence>
<evidence type="ECO:0000259" key="14">
    <source>
        <dbReference type="Pfam" id="PF10394"/>
    </source>
</evidence>
<evidence type="ECO:0000313" key="16">
    <source>
        <dbReference type="Proteomes" id="UP001217918"/>
    </source>
</evidence>
<comment type="similarity">
    <text evidence="2 9">Belongs to the HAT1 family.</text>
</comment>
<comment type="function">
    <text evidence="9">Catalytic component of the histone acetylase B (HAT-B) complex. Has intrinsic substrate specificity that modifies lysine in recognition sequence GXGKXG. Involved in DNA double-strand break repair.</text>
</comment>
<evidence type="ECO:0000256" key="9">
    <source>
        <dbReference type="PIRNR" id="PIRNR038084"/>
    </source>
</evidence>
<dbReference type="InterPro" id="IPR017380">
    <property type="entry name" value="Hist_AcTrfase_B-typ_cat-su"/>
</dbReference>
<feature type="site" description="Interaction with histone H4 N-terminus" evidence="12">
    <location>
        <position position="177"/>
    </location>
</feature>
<dbReference type="AlphaFoldDB" id="A0AAD9ME67"/>
<keyword evidence="7 9" id="KW-0012">Acyltransferase</keyword>
<proteinExistence type="inferred from homology"/>
<keyword evidence="9" id="KW-0963">Cytoplasm</keyword>
<dbReference type="GO" id="GO:0004402">
    <property type="term" value="F:histone acetyltransferase activity"/>
    <property type="evidence" value="ECO:0007669"/>
    <property type="project" value="UniProtKB-UniRule"/>
</dbReference>
<dbReference type="PANTHER" id="PTHR12046">
    <property type="entry name" value="HISTONE ACETYLTRANSFERASE TYPE B CATALYTIC SUBUNIT"/>
    <property type="match status" value="1"/>
</dbReference>